<dbReference type="Proteomes" id="UP001202328">
    <property type="component" value="Unassembled WGS sequence"/>
</dbReference>
<accession>A0AAD4SKH2</accession>
<keyword evidence="1" id="KW-1133">Transmembrane helix</keyword>
<protein>
    <submittedName>
        <fullName evidence="2">Uncharacterized protein</fullName>
    </submittedName>
</protein>
<organism evidence="2 3">
    <name type="scientific">Papaver atlanticum</name>
    <dbReference type="NCBI Taxonomy" id="357466"/>
    <lineage>
        <taxon>Eukaryota</taxon>
        <taxon>Viridiplantae</taxon>
        <taxon>Streptophyta</taxon>
        <taxon>Embryophyta</taxon>
        <taxon>Tracheophyta</taxon>
        <taxon>Spermatophyta</taxon>
        <taxon>Magnoliopsida</taxon>
        <taxon>Ranunculales</taxon>
        <taxon>Papaveraceae</taxon>
        <taxon>Papaveroideae</taxon>
        <taxon>Papaver</taxon>
    </lineage>
</organism>
<dbReference type="AlphaFoldDB" id="A0AAD4SKH2"/>
<name>A0AAD4SKH2_9MAGN</name>
<dbReference type="EMBL" id="JAJJMB010010276">
    <property type="protein sequence ID" value="KAI3910140.1"/>
    <property type="molecule type" value="Genomic_DNA"/>
</dbReference>
<evidence type="ECO:0000256" key="1">
    <source>
        <dbReference type="SAM" id="Phobius"/>
    </source>
</evidence>
<sequence length="236" mass="25965">MAAITTKRSPGFFSSYSIFAIVVSTFVYAEMVSAWKNICVPGDIYMDLTITTIQPECSTCTTWCESECSKLELSLVKDTDKCSVKSSTLRCKCCCETPSSPEKPPLPPSASEFVGTEPYNYEICESNQTSEKFQHPDGKDCIHKPLCEKSCNEKGLPKARSECVAAAHNSFTKLIWYEQCCCENLAPPPPPPTPPTDVCEDCSYLKRIGCVLPFSSCNCCCKSLHLLSCKGIPPTQ</sequence>
<keyword evidence="1" id="KW-0812">Transmembrane</keyword>
<evidence type="ECO:0000313" key="3">
    <source>
        <dbReference type="Proteomes" id="UP001202328"/>
    </source>
</evidence>
<feature type="transmembrane region" description="Helical" evidence="1">
    <location>
        <begin position="12"/>
        <end position="29"/>
    </location>
</feature>
<proteinExistence type="predicted"/>
<reference evidence="2" key="1">
    <citation type="submission" date="2022-04" db="EMBL/GenBank/DDBJ databases">
        <title>A functionally conserved STORR gene fusion in Papaver species that diverged 16.8 million years ago.</title>
        <authorList>
            <person name="Catania T."/>
        </authorList>
    </citation>
    <scope>NUCLEOTIDE SEQUENCE</scope>
    <source>
        <strain evidence="2">S-188037</strain>
    </source>
</reference>
<keyword evidence="1" id="KW-0472">Membrane</keyword>
<comment type="caution">
    <text evidence="2">The sequence shown here is derived from an EMBL/GenBank/DDBJ whole genome shotgun (WGS) entry which is preliminary data.</text>
</comment>
<evidence type="ECO:0000313" key="2">
    <source>
        <dbReference type="EMBL" id="KAI3910140.1"/>
    </source>
</evidence>
<gene>
    <name evidence="2" type="ORF">MKW98_014525</name>
</gene>
<keyword evidence="3" id="KW-1185">Reference proteome</keyword>